<comment type="function">
    <text evidence="11">Catalyzes both the phosphorylation of dihydroxyacetone and of glyceraldehyde, and the splitting of ribonucleoside diphosphate-X compounds among which FAD is the best substrate. Represses IFIH1-mediated cellular antiviral response.</text>
</comment>
<dbReference type="Pfam" id="PF02734">
    <property type="entry name" value="Dak2"/>
    <property type="match status" value="1"/>
</dbReference>
<evidence type="ECO:0000259" key="17">
    <source>
        <dbReference type="PROSITE" id="PS51481"/>
    </source>
</evidence>
<evidence type="ECO:0000256" key="9">
    <source>
        <dbReference type="ARBA" id="ARBA00023285"/>
    </source>
</evidence>
<dbReference type="InterPro" id="IPR004006">
    <property type="entry name" value="DhaK_dom"/>
</dbReference>
<dbReference type="Pfam" id="PF02733">
    <property type="entry name" value="Dak1"/>
    <property type="match status" value="1"/>
</dbReference>
<gene>
    <name evidence="18" type="ORF">NMOB1V02_LOCUS10177</name>
</gene>
<evidence type="ECO:0000256" key="5">
    <source>
        <dbReference type="ARBA" id="ARBA00022679"/>
    </source>
</evidence>
<organism evidence="18">
    <name type="scientific">Notodromas monacha</name>
    <dbReference type="NCBI Taxonomy" id="399045"/>
    <lineage>
        <taxon>Eukaryota</taxon>
        <taxon>Metazoa</taxon>
        <taxon>Ecdysozoa</taxon>
        <taxon>Arthropoda</taxon>
        <taxon>Crustacea</taxon>
        <taxon>Oligostraca</taxon>
        <taxon>Ostracoda</taxon>
        <taxon>Podocopa</taxon>
        <taxon>Podocopida</taxon>
        <taxon>Cypridocopina</taxon>
        <taxon>Cypridoidea</taxon>
        <taxon>Cyprididae</taxon>
        <taxon>Notodromas</taxon>
    </lineage>
</organism>
<dbReference type="GO" id="GO:0019563">
    <property type="term" value="P:glycerol catabolic process"/>
    <property type="evidence" value="ECO:0007669"/>
    <property type="project" value="TreeGrafter"/>
</dbReference>
<dbReference type="Gene3D" id="3.40.50.10440">
    <property type="entry name" value="Dihydroxyacetone kinase, domain 1"/>
    <property type="match status" value="1"/>
</dbReference>
<evidence type="ECO:0000256" key="10">
    <source>
        <dbReference type="ARBA" id="ARBA00032426"/>
    </source>
</evidence>
<evidence type="ECO:0000256" key="1">
    <source>
        <dbReference type="ARBA" id="ARBA00012107"/>
    </source>
</evidence>
<sequence length="633" mass="67914">MSVEVTKKLVGENLDKCADEALEGLVAMNPGLRLLGKSRNVVLEDLEVIRGKVAVISGGGSGHEPFSAGYVGKGMLTAAVPGPIFASPPMQQTYPLIRHLAQYEPSGILVFVFNYTGDRLNFGLAVEKAKLDKINVEMFVNGDDTANTGAQAVGRRGMAGNMFLLKIAGAMAEAGTSLSEIIAELRFAATRIGTIGVCLNPCSLPGQPPLFSLGPDEIELGLGVHGEAGVARMKLKPITDVVTAMITHMTDPQNQNSLELGNDEEIALLVNNLGGTSQLEELIVCREVVALLGEGNFFFLWRYSTFKKKKTEFKFATEHRNLAVLRAYTGHFMTSLEMAGVQISIFKLGDEICKKRWLPWLDSPTDAVAWPRPLLSKISTNRFTPCRIALQIGSIEVDEEGDTTVTPVLLDKTGVILFHNALLSIIAALRASEHVLNDLDSRAGDGDCGSTINRGANGIMVGLEKQVINLQNPGKALETISEICASDMGGSSGALYSLFLAGACRCFLHANSEADLQTLWIEAFCEGIANLKKYSGAEIGDRTMVRCFKTSKWPFIDALDPVKNVLQNAKPGKWTSLLEEAAVAAEMGAEATITMKARAGRAAYVAVENFHGPDPGAKAVAIWIRAVCDSLAG</sequence>
<dbReference type="GO" id="GO:0005829">
    <property type="term" value="C:cytosol"/>
    <property type="evidence" value="ECO:0007669"/>
    <property type="project" value="TreeGrafter"/>
</dbReference>
<evidence type="ECO:0000256" key="13">
    <source>
        <dbReference type="ARBA" id="ARBA00047974"/>
    </source>
</evidence>
<dbReference type="PROSITE" id="PS51481">
    <property type="entry name" value="DHAK"/>
    <property type="match status" value="1"/>
</dbReference>
<keyword evidence="6" id="KW-0547">Nucleotide-binding</keyword>
<name>A0A7R9BVW2_9CRUS</name>
<dbReference type="SUPFAM" id="SSF82549">
    <property type="entry name" value="DAK1/DegV-like"/>
    <property type="match status" value="1"/>
</dbReference>
<evidence type="ECO:0000256" key="6">
    <source>
        <dbReference type="ARBA" id="ARBA00022741"/>
    </source>
</evidence>
<comment type="subunit">
    <text evidence="12">Homodimer. Interacts with IFIH1 (via the CARD domains), the interaction is inhibited by viral infection.</text>
</comment>
<dbReference type="Proteomes" id="UP000678499">
    <property type="component" value="Unassembled WGS sequence"/>
</dbReference>
<dbReference type="EC" id="2.7.1.28" evidence="2"/>
<dbReference type="FunFam" id="3.40.50.10440:FF:000001">
    <property type="entry name" value="Dihydroxyacetone kinase, DhaK subunit"/>
    <property type="match status" value="1"/>
</dbReference>
<dbReference type="InterPro" id="IPR004007">
    <property type="entry name" value="DhaL_dom"/>
</dbReference>
<comment type="catalytic activity">
    <reaction evidence="15">
        <text>dihydroxyacetone + ATP = dihydroxyacetone phosphate + ADP + H(+)</text>
        <dbReference type="Rhea" id="RHEA:15773"/>
        <dbReference type="ChEBI" id="CHEBI:15378"/>
        <dbReference type="ChEBI" id="CHEBI:16016"/>
        <dbReference type="ChEBI" id="CHEBI:30616"/>
        <dbReference type="ChEBI" id="CHEBI:57642"/>
        <dbReference type="ChEBI" id="CHEBI:456216"/>
        <dbReference type="EC" id="2.7.1.29"/>
    </reaction>
</comment>
<evidence type="ECO:0000256" key="12">
    <source>
        <dbReference type="ARBA" id="ARBA00046681"/>
    </source>
</evidence>
<dbReference type="Gene3D" id="3.30.1180.20">
    <property type="entry name" value="Dihydroxyacetone kinase, domain 2"/>
    <property type="match status" value="1"/>
</dbReference>
<keyword evidence="9" id="KW-0170">Cobalt</keyword>
<comment type="catalytic activity">
    <reaction evidence="14">
        <text>FAD = riboflavin cyclic-4',5'-phosphate + AMP + H(+)</text>
        <dbReference type="Rhea" id="RHEA:13729"/>
        <dbReference type="ChEBI" id="CHEBI:15378"/>
        <dbReference type="ChEBI" id="CHEBI:57692"/>
        <dbReference type="ChEBI" id="CHEBI:76202"/>
        <dbReference type="ChEBI" id="CHEBI:456215"/>
        <dbReference type="EC" id="4.6.1.15"/>
    </reaction>
</comment>
<dbReference type="SUPFAM" id="SSF101473">
    <property type="entry name" value="DhaL-like"/>
    <property type="match status" value="1"/>
</dbReference>
<comment type="catalytic activity">
    <reaction evidence="13">
        <text>D-glyceraldehyde + ATP = D-glyceraldehyde 3-phosphate + ADP + H(+)</text>
        <dbReference type="Rhea" id="RHEA:13941"/>
        <dbReference type="ChEBI" id="CHEBI:15378"/>
        <dbReference type="ChEBI" id="CHEBI:17378"/>
        <dbReference type="ChEBI" id="CHEBI:30616"/>
        <dbReference type="ChEBI" id="CHEBI:59776"/>
        <dbReference type="ChEBI" id="CHEBI:456216"/>
        <dbReference type="EC" id="2.7.1.28"/>
    </reaction>
</comment>
<dbReference type="EC" id="2.7.1.29" evidence="1"/>
<evidence type="ECO:0000256" key="11">
    <source>
        <dbReference type="ARBA" id="ARBA00045490"/>
    </source>
</evidence>
<dbReference type="PROSITE" id="PS51480">
    <property type="entry name" value="DHAL"/>
    <property type="match status" value="1"/>
</dbReference>
<evidence type="ECO:0000256" key="14">
    <source>
        <dbReference type="ARBA" id="ARBA00048526"/>
    </source>
</evidence>
<proteinExistence type="predicted"/>
<feature type="domain" description="DhaL" evidence="16">
    <location>
        <begin position="416"/>
        <end position="629"/>
    </location>
</feature>
<evidence type="ECO:0000313" key="19">
    <source>
        <dbReference type="Proteomes" id="UP000678499"/>
    </source>
</evidence>
<dbReference type="EMBL" id="OA886003">
    <property type="protein sequence ID" value="CAD7282555.1"/>
    <property type="molecule type" value="Genomic_DNA"/>
</dbReference>
<dbReference type="OrthoDB" id="1724672at2759"/>
<dbReference type="AlphaFoldDB" id="A0A7R9BVW2"/>
<dbReference type="EC" id="4.6.1.15" evidence="3"/>
<evidence type="ECO:0000256" key="4">
    <source>
        <dbReference type="ARBA" id="ARBA00018932"/>
    </source>
</evidence>
<dbReference type="InterPro" id="IPR036117">
    <property type="entry name" value="DhaL_dom_sf"/>
</dbReference>
<dbReference type="SMART" id="SM01120">
    <property type="entry name" value="Dak2"/>
    <property type="match status" value="1"/>
</dbReference>
<dbReference type="EMBL" id="CAJPEX010003966">
    <property type="protein sequence ID" value="CAG0922707.1"/>
    <property type="molecule type" value="Genomic_DNA"/>
</dbReference>
<accession>A0A7R9BVW2</accession>
<keyword evidence="7" id="KW-0418">Kinase</keyword>
<reference evidence="18" key="1">
    <citation type="submission" date="2020-11" db="EMBL/GenBank/DDBJ databases">
        <authorList>
            <person name="Tran Van P."/>
        </authorList>
    </citation>
    <scope>NUCLEOTIDE SEQUENCE</scope>
</reference>
<evidence type="ECO:0000256" key="3">
    <source>
        <dbReference type="ARBA" id="ARBA00012578"/>
    </source>
</evidence>
<dbReference type="GO" id="GO:0034012">
    <property type="term" value="F:FAD-AMP lyase (cyclizing) activity"/>
    <property type="evidence" value="ECO:0007669"/>
    <property type="project" value="UniProtKB-EC"/>
</dbReference>
<evidence type="ECO:0000256" key="2">
    <source>
        <dbReference type="ARBA" id="ARBA00012110"/>
    </source>
</evidence>
<keyword evidence="5" id="KW-0808">Transferase</keyword>
<evidence type="ECO:0000256" key="8">
    <source>
        <dbReference type="ARBA" id="ARBA00022840"/>
    </source>
</evidence>
<dbReference type="GO" id="GO:0050354">
    <property type="term" value="F:triokinase activity"/>
    <property type="evidence" value="ECO:0007669"/>
    <property type="project" value="UniProtKB-EC"/>
</dbReference>
<evidence type="ECO:0000256" key="7">
    <source>
        <dbReference type="ARBA" id="ARBA00022777"/>
    </source>
</evidence>
<feature type="domain" description="DhaK" evidence="17">
    <location>
        <begin position="13"/>
        <end position="370"/>
    </location>
</feature>
<dbReference type="FunFam" id="1.25.40.340:FF:000002">
    <property type="entry name" value="Dihydroxyacetone kinase, L subunit"/>
    <property type="match status" value="1"/>
</dbReference>
<keyword evidence="8" id="KW-0067">ATP-binding</keyword>
<evidence type="ECO:0000256" key="15">
    <source>
        <dbReference type="ARBA" id="ARBA00048898"/>
    </source>
</evidence>
<dbReference type="PANTHER" id="PTHR28629">
    <property type="entry name" value="TRIOKINASE/FMN CYCLASE"/>
    <property type="match status" value="1"/>
</dbReference>
<dbReference type="GO" id="GO:0005524">
    <property type="term" value="F:ATP binding"/>
    <property type="evidence" value="ECO:0007669"/>
    <property type="project" value="UniProtKB-KW"/>
</dbReference>
<dbReference type="InterPro" id="IPR050861">
    <property type="entry name" value="Dihydroxyacetone_Kinase"/>
</dbReference>
<dbReference type="Gene3D" id="1.25.40.340">
    <property type="match status" value="1"/>
</dbReference>
<keyword evidence="19" id="KW-1185">Reference proteome</keyword>
<evidence type="ECO:0000313" key="18">
    <source>
        <dbReference type="EMBL" id="CAD7282555.1"/>
    </source>
</evidence>
<protein>
    <recommendedName>
        <fullName evidence="4">Triokinase/FMN cyclase</fullName>
        <ecNumber evidence="2">2.7.1.28</ecNumber>
        <ecNumber evidence="1">2.7.1.29</ecNumber>
        <ecNumber evidence="3">4.6.1.15</ecNumber>
    </recommendedName>
    <alternativeName>
        <fullName evidence="10">Bifunctional ATP-dependent dihydroxyacetone kinase/FAD-AMP lyase (cyclizing)</fullName>
    </alternativeName>
</protein>
<dbReference type="GO" id="GO:0004371">
    <property type="term" value="F:glycerone kinase activity"/>
    <property type="evidence" value="ECO:0007669"/>
    <property type="project" value="UniProtKB-EC"/>
</dbReference>
<dbReference type="PANTHER" id="PTHR28629:SF4">
    <property type="entry name" value="TRIOKINASE_FMN CYCLASE"/>
    <property type="match status" value="1"/>
</dbReference>
<evidence type="ECO:0000259" key="16">
    <source>
        <dbReference type="PROSITE" id="PS51480"/>
    </source>
</evidence>